<evidence type="ECO:0000256" key="1">
    <source>
        <dbReference type="SAM" id="SignalP"/>
    </source>
</evidence>
<dbReference type="RefSeq" id="WP_068738743.1">
    <property type="nucleotide sequence ID" value="NZ_LVYV01000056.1"/>
</dbReference>
<dbReference type="EMBL" id="LVYV01000056">
    <property type="protein sequence ID" value="KZD20392.1"/>
    <property type="molecule type" value="Genomic_DNA"/>
</dbReference>
<sequence length="79" mass="8576">MKTLYLAGTLAAFACTSAFAQTTTVSSDYYVVRDATTKKCTIVDKKPTTTTTTIVDNGTFKTRTEAETGMKTMKVCTEN</sequence>
<accession>A0A161SKC1</accession>
<dbReference type="PROSITE" id="PS51257">
    <property type="entry name" value="PROKAR_LIPOPROTEIN"/>
    <property type="match status" value="1"/>
</dbReference>
<evidence type="ECO:0000313" key="3">
    <source>
        <dbReference type="Proteomes" id="UP000076574"/>
    </source>
</evidence>
<gene>
    <name evidence="2" type="ORF">A4A58_19355</name>
</gene>
<protein>
    <submittedName>
        <fullName evidence="2">Uncharacterized protein</fullName>
    </submittedName>
</protein>
<dbReference type="AlphaFoldDB" id="A0A161SKC1"/>
<reference evidence="2 3" key="1">
    <citation type="submission" date="2016-03" db="EMBL/GenBank/DDBJ databases">
        <title>Microsymbionts genomes from the relict species Vavilovia formosa (Stev.) Fed.</title>
        <authorList>
            <person name="Kopat V."/>
            <person name="Chirak E."/>
            <person name="Kimeklis A."/>
            <person name="Andronov E."/>
        </authorList>
    </citation>
    <scope>NUCLEOTIDE SEQUENCE [LARGE SCALE GENOMIC DNA]</scope>
    <source>
        <strain evidence="2 3">Vaf07</strain>
    </source>
</reference>
<dbReference type="Proteomes" id="UP000076574">
    <property type="component" value="Unassembled WGS sequence"/>
</dbReference>
<proteinExistence type="predicted"/>
<feature type="signal peptide" evidence="1">
    <location>
        <begin position="1"/>
        <end position="20"/>
    </location>
</feature>
<evidence type="ECO:0000313" key="2">
    <source>
        <dbReference type="EMBL" id="KZD20392.1"/>
    </source>
</evidence>
<name>A0A161SKC1_9BRAD</name>
<dbReference type="OrthoDB" id="8452009at2"/>
<keyword evidence="1" id="KW-0732">Signal</keyword>
<feature type="chain" id="PRO_5007826441" evidence="1">
    <location>
        <begin position="21"/>
        <end position="79"/>
    </location>
</feature>
<keyword evidence="3" id="KW-1185">Reference proteome</keyword>
<dbReference type="STRING" id="943830.A4A58_19355"/>
<organism evidence="2 3">
    <name type="scientific">Tardiphaga robiniae</name>
    <dbReference type="NCBI Taxonomy" id="943830"/>
    <lineage>
        <taxon>Bacteria</taxon>
        <taxon>Pseudomonadati</taxon>
        <taxon>Pseudomonadota</taxon>
        <taxon>Alphaproteobacteria</taxon>
        <taxon>Hyphomicrobiales</taxon>
        <taxon>Nitrobacteraceae</taxon>
        <taxon>Tardiphaga</taxon>
    </lineage>
</organism>
<comment type="caution">
    <text evidence="2">The sequence shown here is derived from an EMBL/GenBank/DDBJ whole genome shotgun (WGS) entry which is preliminary data.</text>
</comment>